<name>A0A9Q0ARA0_9PEZI</name>
<keyword evidence="3" id="KW-1185">Reference proteome</keyword>
<evidence type="ECO:0000256" key="1">
    <source>
        <dbReference type="SAM" id="MobiDB-lite"/>
    </source>
</evidence>
<dbReference type="AlphaFoldDB" id="A0A9Q0ARA0"/>
<protein>
    <submittedName>
        <fullName evidence="2">Uncharacterized protein</fullName>
    </submittedName>
</protein>
<evidence type="ECO:0000313" key="3">
    <source>
        <dbReference type="Proteomes" id="UP000829685"/>
    </source>
</evidence>
<reference evidence="2" key="1">
    <citation type="submission" date="2021-03" db="EMBL/GenBank/DDBJ databases">
        <title>Revisited historic fungal species revealed as producer of novel bioactive compounds through whole genome sequencing and comparative genomics.</title>
        <authorList>
            <person name="Vignolle G.A."/>
            <person name="Hochenegger N."/>
            <person name="Mach R.L."/>
            <person name="Mach-Aigner A.R."/>
            <person name="Javad Rahimi M."/>
            <person name="Salim K.A."/>
            <person name="Chan C.M."/>
            <person name="Lim L.B.L."/>
            <person name="Cai F."/>
            <person name="Druzhinina I.S."/>
            <person name="U'Ren J.M."/>
            <person name="Derntl C."/>
        </authorList>
    </citation>
    <scope>NUCLEOTIDE SEQUENCE</scope>
    <source>
        <strain evidence="2">TUCIM 5799</strain>
    </source>
</reference>
<feature type="region of interest" description="Disordered" evidence="1">
    <location>
        <begin position="64"/>
        <end position="90"/>
    </location>
</feature>
<sequence length="90" mass="10065">MAVHLIHLNLWNEGDSPDEARIDREIEMLVNDQSSAEEVAKIIDDIVTADREKALSAYTESLTNIGSGEKPEEHNSPVPTPQPMGWQHFV</sequence>
<dbReference type="EMBL" id="JAFIMR010000003">
    <property type="protein sequence ID" value="KAI1880454.1"/>
    <property type="molecule type" value="Genomic_DNA"/>
</dbReference>
<comment type="caution">
    <text evidence="2">The sequence shown here is derived from an EMBL/GenBank/DDBJ whole genome shotgun (WGS) entry which is preliminary data.</text>
</comment>
<proteinExistence type="predicted"/>
<gene>
    <name evidence="2" type="ORF">JX265_002075</name>
</gene>
<accession>A0A9Q0ARA0</accession>
<dbReference type="Proteomes" id="UP000829685">
    <property type="component" value="Unassembled WGS sequence"/>
</dbReference>
<organism evidence="2 3">
    <name type="scientific">Neoarthrinium moseri</name>
    <dbReference type="NCBI Taxonomy" id="1658444"/>
    <lineage>
        <taxon>Eukaryota</taxon>
        <taxon>Fungi</taxon>
        <taxon>Dikarya</taxon>
        <taxon>Ascomycota</taxon>
        <taxon>Pezizomycotina</taxon>
        <taxon>Sordariomycetes</taxon>
        <taxon>Xylariomycetidae</taxon>
        <taxon>Amphisphaeriales</taxon>
        <taxon>Apiosporaceae</taxon>
        <taxon>Neoarthrinium</taxon>
    </lineage>
</organism>
<evidence type="ECO:0000313" key="2">
    <source>
        <dbReference type="EMBL" id="KAI1880454.1"/>
    </source>
</evidence>